<dbReference type="AlphaFoldDB" id="A0A1B2M1B8"/>
<dbReference type="InterPro" id="IPR005940">
    <property type="entry name" value="Anthranilate_Pribosyl_Tfrase"/>
</dbReference>
<comment type="function">
    <text evidence="12">Catalyzes the transfer of the phosphoribosyl group of 5-phosphorylribose-1-pyrophosphate (PRPP) to anthranilate to yield N-(5'-phosphoribosyl)-anthranilate (PRA).</text>
</comment>
<comment type="cofactor">
    <cofactor evidence="12">
        <name>Mg(2+)</name>
        <dbReference type="ChEBI" id="CHEBI:18420"/>
    </cofactor>
    <text evidence="12">Binds 2 magnesium ions per monomer.</text>
</comment>
<feature type="binding site" evidence="12">
    <location>
        <begin position="92"/>
        <end position="95"/>
    </location>
    <ligand>
        <name>5-phospho-alpha-D-ribose 1-diphosphate</name>
        <dbReference type="ChEBI" id="CHEBI:58017"/>
    </ligand>
</feature>
<feature type="binding site" evidence="12">
    <location>
        <position position="113"/>
    </location>
    <ligand>
        <name>anthranilate</name>
        <dbReference type="ChEBI" id="CHEBI:16567"/>
        <label>1</label>
    </ligand>
</feature>
<feature type="domain" description="Glycosyl transferase family 3" evidence="13">
    <location>
        <begin position="76"/>
        <end position="330"/>
    </location>
</feature>
<evidence type="ECO:0000256" key="7">
    <source>
        <dbReference type="ARBA" id="ARBA00022822"/>
    </source>
</evidence>
<feature type="binding site" evidence="12">
    <location>
        <position position="227"/>
    </location>
    <ligand>
        <name>Mg(2+)</name>
        <dbReference type="ChEBI" id="CHEBI:18420"/>
        <label>2</label>
    </ligand>
</feature>
<dbReference type="GO" id="GO:0000287">
    <property type="term" value="F:magnesium ion binding"/>
    <property type="evidence" value="ECO:0007669"/>
    <property type="project" value="UniProtKB-UniRule"/>
</dbReference>
<name>A0A1B2M1B8_9GAMM</name>
<evidence type="ECO:0000313" key="15">
    <source>
        <dbReference type="EMBL" id="AOA58813.1"/>
    </source>
</evidence>
<feature type="binding site" evidence="12">
    <location>
        <position position="82"/>
    </location>
    <ligand>
        <name>5-phospho-alpha-D-ribose 1-diphosphate</name>
        <dbReference type="ChEBI" id="CHEBI:58017"/>
    </ligand>
</feature>
<dbReference type="PANTHER" id="PTHR43285:SF2">
    <property type="entry name" value="ANTHRANILATE PHOSPHORIBOSYLTRANSFERASE"/>
    <property type="match status" value="1"/>
</dbReference>
<evidence type="ECO:0000256" key="2">
    <source>
        <dbReference type="ARBA" id="ARBA00011738"/>
    </source>
</evidence>
<keyword evidence="7 12" id="KW-0822">Tryptophan biosynthesis</keyword>
<dbReference type="STRING" id="1789224.BFG52_10940"/>
<comment type="pathway">
    <text evidence="1 12">Amino-acid biosynthesis; L-tryptophan biosynthesis; L-tryptophan from chorismate: step 2/5.</text>
</comment>
<gene>
    <name evidence="12" type="primary">trpD</name>
    <name evidence="15" type="ORF">BFG52_10940</name>
</gene>
<keyword evidence="8 12" id="KW-0460">Magnesium</keyword>
<keyword evidence="3 12" id="KW-0028">Amino-acid biosynthesis</keyword>
<evidence type="ECO:0000256" key="9">
    <source>
        <dbReference type="ARBA" id="ARBA00023141"/>
    </source>
</evidence>
<comment type="catalytic activity">
    <reaction evidence="10 12">
        <text>N-(5-phospho-beta-D-ribosyl)anthranilate + diphosphate = 5-phospho-alpha-D-ribose 1-diphosphate + anthranilate</text>
        <dbReference type="Rhea" id="RHEA:11768"/>
        <dbReference type="ChEBI" id="CHEBI:16567"/>
        <dbReference type="ChEBI" id="CHEBI:18277"/>
        <dbReference type="ChEBI" id="CHEBI:33019"/>
        <dbReference type="ChEBI" id="CHEBI:58017"/>
        <dbReference type="EC" id="2.4.2.18"/>
    </reaction>
</comment>
<evidence type="ECO:0000256" key="3">
    <source>
        <dbReference type="ARBA" id="ARBA00022605"/>
    </source>
</evidence>
<dbReference type="FunFam" id="1.20.970.10:FF:000006">
    <property type="entry name" value="Anthranilate phosphoribosyltransferase"/>
    <property type="match status" value="1"/>
</dbReference>
<reference evidence="15 16" key="1">
    <citation type="submission" date="2016-08" db="EMBL/GenBank/DDBJ databases">
        <authorList>
            <person name="Seilhamer J.J."/>
        </authorList>
    </citation>
    <scope>NUCLEOTIDE SEQUENCE [LARGE SCALE GENOMIC DNA]</scope>
    <source>
        <strain evidence="15 16">BRTC-1</strain>
    </source>
</reference>
<comment type="similarity">
    <text evidence="12">Belongs to the anthranilate phosphoribosyltransferase family.</text>
</comment>
<dbReference type="Pfam" id="PF00591">
    <property type="entry name" value="Glycos_transf_3"/>
    <property type="match status" value="1"/>
</dbReference>
<dbReference type="UniPathway" id="UPA00035">
    <property type="reaction ID" value="UER00041"/>
</dbReference>
<keyword evidence="9 12" id="KW-0057">Aromatic amino acid biosynthesis</keyword>
<evidence type="ECO:0000259" key="13">
    <source>
        <dbReference type="Pfam" id="PF00591"/>
    </source>
</evidence>
<feature type="binding site" evidence="12">
    <location>
        <position position="228"/>
    </location>
    <ligand>
        <name>Mg(2+)</name>
        <dbReference type="ChEBI" id="CHEBI:18420"/>
        <label>1</label>
    </ligand>
</feature>
<evidence type="ECO:0000256" key="10">
    <source>
        <dbReference type="ARBA" id="ARBA00052328"/>
    </source>
</evidence>
<dbReference type="InterPro" id="IPR036320">
    <property type="entry name" value="Glycosyl_Trfase_fam3_N_dom_sf"/>
</dbReference>
<dbReference type="EMBL" id="CP016895">
    <property type="protein sequence ID" value="AOA58813.1"/>
    <property type="molecule type" value="Genomic_DNA"/>
</dbReference>
<feature type="binding site" evidence="12">
    <location>
        <position position="228"/>
    </location>
    <ligand>
        <name>Mg(2+)</name>
        <dbReference type="ChEBI" id="CHEBI:18420"/>
        <label>2</label>
    </ligand>
</feature>
<comment type="caution">
    <text evidence="12">Lacks conserved residue(s) required for the propagation of feature annotation.</text>
</comment>
<dbReference type="SUPFAM" id="SSF52418">
    <property type="entry name" value="Nucleoside phosphorylase/phosphoribosyltransferase catalytic domain"/>
    <property type="match status" value="1"/>
</dbReference>
<feature type="domain" description="Glycosyl transferase family 3 N-terminal" evidence="14">
    <location>
        <begin position="5"/>
        <end position="66"/>
    </location>
</feature>
<dbReference type="GO" id="GO:0005829">
    <property type="term" value="C:cytosol"/>
    <property type="evidence" value="ECO:0007669"/>
    <property type="project" value="TreeGrafter"/>
</dbReference>
<evidence type="ECO:0000313" key="16">
    <source>
        <dbReference type="Proteomes" id="UP000093391"/>
    </source>
</evidence>
<evidence type="ECO:0000256" key="12">
    <source>
        <dbReference type="HAMAP-Rule" id="MF_00211"/>
    </source>
</evidence>
<evidence type="ECO:0000256" key="5">
    <source>
        <dbReference type="ARBA" id="ARBA00022679"/>
    </source>
</evidence>
<feature type="binding site" evidence="12">
    <location>
        <position position="168"/>
    </location>
    <ligand>
        <name>anthranilate</name>
        <dbReference type="ChEBI" id="CHEBI:16567"/>
        <label>2</label>
    </ligand>
</feature>
<dbReference type="FunFam" id="3.40.1030.10:FF:000002">
    <property type="entry name" value="Anthranilate phosphoribosyltransferase"/>
    <property type="match status" value="1"/>
</dbReference>
<feature type="binding site" evidence="12">
    <location>
        <position position="122"/>
    </location>
    <ligand>
        <name>5-phospho-alpha-D-ribose 1-diphosphate</name>
        <dbReference type="ChEBI" id="CHEBI:58017"/>
    </ligand>
</feature>
<keyword evidence="6 12" id="KW-0479">Metal-binding</keyword>
<dbReference type="PANTHER" id="PTHR43285">
    <property type="entry name" value="ANTHRANILATE PHOSPHORIBOSYLTRANSFERASE"/>
    <property type="match status" value="1"/>
</dbReference>
<keyword evidence="5 12" id="KW-0808">Transferase</keyword>
<evidence type="ECO:0000256" key="8">
    <source>
        <dbReference type="ARBA" id="ARBA00022842"/>
    </source>
</evidence>
<dbReference type="EC" id="2.4.2.18" evidence="12"/>
<evidence type="ECO:0000256" key="4">
    <source>
        <dbReference type="ARBA" id="ARBA00022676"/>
    </source>
</evidence>
<sequence length="348" mass="37188">MNIQQALNHMTKNIHLTHSQMQDVMRCIMQGEATDAQIGALLMGLRIKGESIEEMTAAAEVMRELALTIDVSDLPYLVDIVGTGGDGQNLFNVSTASSFVMSAAGATVAKHGNRGVSSKSGSSDLLEQAGIELDLSIAQTERCIREMGVGFLFAPNHHPAMKYAVGPRKQLGFRSIFNLLGPLTNPAGVKRLVLGVFSQELCRPIAEVMRKLGAEHVMVVHSQDGLDEISLASYTHVAELKAGEIIEWTLSPEDVGIASQTLSSLMVQDSAESLALIKDALSRKKSERGEKAAAMIALNAGAGLYVSGLCLSYAEGVALAQDIIDGGQALEKMSVLAEFSRTLKQYTV</sequence>
<dbReference type="OrthoDB" id="9806430at2"/>
<dbReference type="Proteomes" id="UP000093391">
    <property type="component" value="Chromosome"/>
</dbReference>
<proteinExistence type="inferred from homology"/>
<dbReference type="RefSeq" id="WP_067555981.1">
    <property type="nucleotide sequence ID" value="NZ_CP016895.1"/>
</dbReference>
<dbReference type="GO" id="GO:0000162">
    <property type="term" value="P:L-tryptophan biosynthetic process"/>
    <property type="evidence" value="ECO:0007669"/>
    <property type="project" value="UniProtKB-UniRule"/>
</dbReference>
<evidence type="ECO:0000256" key="11">
    <source>
        <dbReference type="ARBA" id="ARBA00061188"/>
    </source>
</evidence>
<feature type="binding site" evidence="12">
    <location>
        <position position="94"/>
    </location>
    <ligand>
        <name>Mg(2+)</name>
        <dbReference type="ChEBI" id="CHEBI:18420"/>
        <label>1</label>
    </ligand>
</feature>
<feature type="binding site" evidence="12">
    <location>
        <begin position="85"/>
        <end position="86"/>
    </location>
    <ligand>
        <name>5-phospho-alpha-D-ribose 1-diphosphate</name>
        <dbReference type="ChEBI" id="CHEBI:58017"/>
    </ligand>
</feature>
<dbReference type="InterPro" id="IPR035902">
    <property type="entry name" value="Nuc_phospho_transferase"/>
</dbReference>
<protein>
    <recommendedName>
        <fullName evidence="12">Anthranilate phosphoribosyltransferase</fullName>
        <ecNumber evidence="12">2.4.2.18</ecNumber>
    </recommendedName>
</protein>
<dbReference type="NCBIfam" id="TIGR01245">
    <property type="entry name" value="trpD"/>
    <property type="match status" value="1"/>
</dbReference>
<organism evidence="15 16">
    <name type="scientific">Acinetobacter larvae</name>
    <dbReference type="NCBI Taxonomy" id="1789224"/>
    <lineage>
        <taxon>Bacteria</taxon>
        <taxon>Pseudomonadati</taxon>
        <taxon>Pseudomonadota</taxon>
        <taxon>Gammaproteobacteria</taxon>
        <taxon>Moraxellales</taxon>
        <taxon>Moraxellaceae</taxon>
        <taxon>Acinetobacter</taxon>
    </lineage>
</organism>
<feature type="binding site" evidence="12">
    <location>
        <begin position="110"/>
        <end position="118"/>
    </location>
    <ligand>
        <name>5-phospho-alpha-D-ribose 1-diphosphate</name>
        <dbReference type="ChEBI" id="CHEBI:58017"/>
    </ligand>
</feature>
<evidence type="ECO:0000259" key="14">
    <source>
        <dbReference type="Pfam" id="PF02885"/>
    </source>
</evidence>
<keyword evidence="4 12" id="KW-0328">Glycosyltransferase</keyword>
<keyword evidence="16" id="KW-1185">Reference proteome</keyword>
<dbReference type="Gene3D" id="1.20.970.10">
    <property type="entry name" value="Transferase, Pyrimidine Nucleoside Phosphorylase, Chain C"/>
    <property type="match status" value="1"/>
</dbReference>
<comment type="similarity">
    <text evidence="11">In the C-terminal section; belongs to the anthranilate phosphoribosyltransferase family.</text>
</comment>
<evidence type="ECO:0000256" key="6">
    <source>
        <dbReference type="ARBA" id="ARBA00022723"/>
    </source>
</evidence>
<dbReference type="Gene3D" id="3.40.1030.10">
    <property type="entry name" value="Nucleoside phosphorylase/phosphoribosyltransferase catalytic domain"/>
    <property type="match status" value="1"/>
</dbReference>
<dbReference type="SUPFAM" id="SSF47648">
    <property type="entry name" value="Nucleoside phosphorylase/phosphoribosyltransferase N-terminal domain"/>
    <property type="match status" value="1"/>
</dbReference>
<dbReference type="GO" id="GO:0004048">
    <property type="term" value="F:anthranilate phosphoribosyltransferase activity"/>
    <property type="evidence" value="ECO:0007669"/>
    <property type="project" value="UniProtKB-UniRule"/>
</dbReference>
<accession>A0A1B2M1B8</accession>
<dbReference type="InterPro" id="IPR000312">
    <property type="entry name" value="Glycosyl_Trfase_fam3"/>
</dbReference>
<dbReference type="KEGG" id="ala:BFG52_10940"/>
<comment type="subunit">
    <text evidence="2 12">Homodimer.</text>
</comment>
<feature type="binding site" evidence="12">
    <location>
        <position position="82"/>
    </location>
    <ligand>
        <name>anthranilate</name>
        <dbReference type="ChEBI" id="CHEBI:16567"/>
        <label>1</label>
    </ligand>
</feature>
<dbReference type="HAMAP" id="MF_00211">
    <property type="entry name" value="TrpD"/>
    <property type="match status" value="1"/>
</dbReference>
<dbReference type="Pfam" id="PF02885">
    <property type="entry name" value="Glycos_trans_3N"/>
    <property type="match status" value="1"/>
</dbReference>
<dbReference type="InterPro" id="IPR017459">
    <property type="entry name" value="Glycosyl_Trfase_fam3_N_dom"/>
</dbReference>
<evidence type="ECO:0000256" key="1">
    <source>
        <dbReference type="ARBA" id="ARBA00004907"/>
    </source>
</evidence>